<evidence type="ECO:0000313" key="2">
    <source>
        <dbReference type="EMBL" id="KAJ7079646.1"/>
    </source>
</evidence>
<name>A0AAD6TZG5_9AGAR</name>
<accession>A0AAD6TZG5</accession>
<gene>
    <name evidence="2" type="ORF">B0H15DRAFT_1025506</name>
</gene>
<organism evidence="2 3">
    <name type="scientific">Mycena belliarum</name>
    <dbReference type="NCBI Taxonomy" id="1033014"/>
    <lineage>
        <taxon>Eukaryota</taxon>
        <taxon>Fungi</taxon>
        <taxon>Dikarya</taxon>
        <taxon>Basidiomycota</taxon>
        <taxon>Agaricomycotina</taxon>
        <taxon>Agaricomycetes</taxon>
        <taxon>Agaricomycetidae</taxon>
        <taxon>Agaricales</taxon>
        <taxon>Marasmiineae</taxon>
        <taxon>Mycenaceae</taxon>
        <taxon>Mycena</taxon>
    </lineage>
</organism>
<keyword evidence="3" id="KW-1185">Reference proteome</keyword>
<proteinExistence type="predicted"/>
<feature type="compositionally biased region" description="Low complexity" evidence="1">
    <location>
        <begin position="1"/>
        <end position="10"/>
    </location>
</feature>
<comment type="caution">
    <text evidence="2">The sequence shown here is derived from an EMBL/GenBank/DDBJ whole genome shotgun (WGS) entry which is preliminary data.</text>
</comment>
<dbReference type="EMBL" id="JARJCN010000059">
    <property type="protein sequence ID" value="KAJ7079646.1"/>
    <property type="molecule type" value="Genomic_DNA"/>
</dbReference>
<sequence>MKSNRGQGPRRMPPGPSTSVPSSEPRRLPPGPVAASSSSASFTSNLGAPPEFHNGPYRLVPLGILTQQEKGTLTPTAHFHGIVRNDEGVFLVFNANRTALLDIPRRQGSNTSGTLNTTTWTRVSASHFAFAPLYPVYDGALLRVFSVSRRSTSTESEVVDGKTYWTLGRAVVEQWTSLEGLLSTVLNCMSSQVDKIYPEQYRARAGPPSFYGYTDTYLSEDELFKAVSLSRDAFIAVLAAIAMHFLILDGSPQRDNWRSAVGKAARVPFRLMDSLEDAVGLILRCPTGMIVDASDSLIRDIGWLFSLLLNGEVKLHKEVLTLAGLPPSPVKMTEYVYIKSTFRRWGVLPNPDYFATVEPQLQFPPVERHSGQSEGQSYIEFFARREERNKAKLAAETPENRQKRLSRLQAAEKQHCPSAKKGARVYIWEKINDFWVRKLLQRNEVEDEWGDFAPSQRIFDPFKNEWDLCEPLDPHATVPCDDDDDDTTFEPPPTEQLPVEVPSVTISAEAHSALDDASAALQYVDTYFEENDNHTDTYSREATLENVVANFTFKDTLECRVGLVDAPGATFPPDQLSRAEVCARFLGDKTQSAVALGNAALALVHSLLKAKKVQDMPPHLFDLCDPDAVREIWNNSGIIIEIFEKVSALKHRSTAYLLKPRVESARLIVVYSAATAMHLARLQCASWSDIVSQLHALGAPFEIVVKQSGFAPSSYDPSLRRCDNLGVRPEDYKPDKHDLRNTRCIIPPNPSALAQVEAWYGVDDVARQQLDDPHLPSRDKRLSLR</sequence>
<evidence type="ECO:0000313" key="3">
    <source>
        <dbReference type="Proteomes" id="UP001222325"/>
    </source>
</evidence>
<feature type="region of interest" description="Disordered" evidence="1">
    <location>
        <begin position="1"/>
        <end position="48"/>
    </location>
</feature>
<reference evidence="2" key="1">
    <citation type="submission" date="2023-03" db="EMBL/GenBank/DDBJ databases">
        <title>Massive genome expansion in bonnet fungi (Mycena s.s.) driven by repeated elements and novel gene families across ecological guilds.</title>
        <authorList>
            <consortium name="Lawrence Berkeley National Laboratory"/>
            <person name="Harder C.B."/>
            <person name="Miyauchi S."/>
            <person name="Viragh M."/>
            <person name="Kuo A."/>
            <person name="Thoen E."/>
            <person name="Andreopoulos B."/>
            <person name="Lu D."/>
            <person name="Skrede I."/>
            <person name="Drula E."/>
            <person name="Henrissat B."/>
            <person name="Morin E."/>
            <person name="Kohler A."/>
            <person name="Barry K."/>
            <person name="LaButti K."/>
            <person name="Morin E."/>
            <person name="Salamov A."/>
            <person name="Lipzen A."/>
            <person name="Mereny Z."/>
            <person name="Hegedus B."/>
            <person name="Baldrian P."/>
            <person name="Stursova M."/>
            <person name="Weitz H."/>
            <person name="Taylor A."/>
            <person name="Grigoriev I.V."/>
            <person name="Nagy L.G."/>
            <person name="Martin F."/>
            <person name="Kauserud H."/>
        </authorList>
    </citation>
    <scope>NUCLEOTIDE SEQUENCE</scope>
    <source>
        <strain evidence="2">CBHHK173m</strain>
    </source>
</reference>
<evidence type="ECO:0000256" key="1">
    <source>
        <dbReference type="SAM" id="MobiDB-lite"/>
    </source>
</evidence>
<protein>
    <submittedName>
        <fullName evidence="2">Uncharacterized protein</fullName>
    </submittedName>
</protein>
<dbReference type="AlphaFoldDB" id="A0AAD6TZG5"/>
<dbReference type="Proteomes" id="UP001222325">
    <property type="component" value="Unassembled WGS sequence"/>
</dbReference>